<name>A0A0R3T6U4_RODNA</name>
<feature type="compositionally biased region" description="Basic and acidic residues" evidence="1">
    <location>
        <begin position="433"/>
        <end position="445"/>
    </location>
</feature>
<evidence type="ECO:0000256" key="1">
    <source>
        <dbReference type="SAM" id="MobiDB-lite"/>
    </source>
</evidence>
<dbReference type="OrthoDB" id="6281458at2759"/>
<dbReference type="AlphaFoldDB" id="A0A0R3T6U4"/>
<reference evidence="2 3" key="2">
    <citation type="submission" date="2018-11" db="EMBL/GenBank/DDBJ databases">
        <authorList>
            <consortium name="Pathogen Informatics"/>
        </authorList>
    </citation>
    <scope>NUCLEOTIDE SEQUENCE [LARGE SCALE GENOMIC DNA]</scope>
</reference>
<evidence type="ECO:0000313" key="3">
    <source>
        <dbReference type="Proteomes" id="UP000278807"/>
    </source>
</evidence>
<gene>
    <name evidence="2" type="ORF">HNAJ_LOCUS2784</name>
</gene>
<dbReference type="EMBL" id="UZAE01001459">
    <property type="protein sequence ID" value="VDN98643.1"/>
    <property type="molecule type" value="Genomic_DNA"/>
</dbReference>
<evidence type="ECO:0000313" key="2">
    <source>
        <dbReference type="EMBL" id="VDN98643.1"/>
    </source>
</evidence>
<feature type="region of interest" description="Disordered" evidence="1">
    <location>
        <begin position="367"/>
        <end position="412"/>
    </location>
</feature>
<feature type="region of interest" description="Disordered" evidence="1">
    <location>
        <begin position="342"/>
        <end position="361"/>
    </location>
</feature>
<evidence type="ECO:0000313" key="4">
    <source>
        <dbReference type="WBParaSite" id="HNAJ_0000278201-mRNA-1"/>
    </source>
</evidence>
<protein>
    <submittedName>
        <fullName evidence="4">Non-specific serine/threonine protein kinase</fullName>
    </submittedName>
</protein>
<sequence length="511" mass="57068">MARIYGVLKGISIACAFCLTRLILLKVALRETLAKNLHLRQPFDLDHLGLGALDCNGGESAISRSRSFNGQPKRPVLAANLRQRSQTRPRNILYPNLDAILNEADTILPSPMVLGLSGQSLQVEPQIGAKEAEVQLLTMGFRDATISASTPVSEELMAWSRRDKARQQIGKINYYFYTFKGSKQTPSKTEMIDLTKPLDSFVHSSKSLKRTCLSPASIPKHSCSKRRKITQKSIELERDPYELSGDENSSPIPFPTTTEIAVPSAKPVISKTTGDKKRKFFITRTPEIPRQPNMSSLESKQRKHKTVLFLMQTKRVPKLMSSRTRSQPLTDDERARIAATTIWLPLPNQPPSSQQPKSAPIEENNDVIECAGGSGDDDWIGTEKPTTADPCSTPLRKLSEKPLIRTSDNGDYVQPFSDVSNVLVSSVKRRNVAENETTGHQEVRRISFAQPLSPIPKRDSNSRGSSGQSASGLKIPRRHRSQDEDQSNYEEWLKEFSSQLKPFEDFDLTID</sequence>
<reference evidence="4" key="1">
    <citation type="submission" date="2017-02" db="UniProtKB">
        <authorList>
            <consortium name="WormBaseParasite"/>
        </authorList>
    </citation>
    <scope>IDENTIFICATION</scope>
</reference>
<accession>A0A0R3T6U4</accession>
<feature type="region of interest" description="Disordered" evidence="1">
    <location>
        <begin position="433"/>
        <end position="490"/>
    </location>
</feature>
<dbReference type="WBParaSite" id="HNAJ_0000278201-mRNA-1">
    <property type="protein sequence ID" value="HNAJ_0000278201-mRNA-1"/>
    <property type="gene ID" value="HNAJ_0000278201"/>
</dbReference>
<organism evidence="4">
    <name type="scientific">Rodentolepis nana</name>
    <name type="common">Dwarf tapeworm</name>
    <name type="synonym">Hymenolepis nana</name>
    <dbReference type="NCBI Taxonomy" id="102285"/>
    <lineage>
        <taxon>Eukaryota</taxon>
        <taxon>Metazoa</taxon>
        <taxon>Spiralia</taxon>
        <taxon>Lophotrochozoa</taxon>
        <taxon>Platyhelminthes</taxon>
        <taxon>Cestoda</taxon>
        <taxon>Eucestoda</taxon>
        <taxon>Cyclophyllidea</taxon>
        <taxon>Hymenolepididae</taxon>
        <taxon>Rodentolepis</taxon>
    </lineage>
</organism>
<dbReference type="Proteomes" id="UP000278807">
    <property type="component" value="Unassembled WGS sequence"/>
</dbReference>
<feature type="compositionally biased region" description="Low complexity" evidence="1">
    <location>
        <begin position="462"/>
        <end position="472"/>
    </location>
</feature>
<proteinExistence type="predicted"/>
<keyword evidence="3" id="KW-1185">Reference proteome</keyword>